<dbReference type="Pfam" id="PF10545">
    <property type="entry name" value="MADF_DNA_bdg"/>
    <property type="match status" value="1"/>
</dbReference>
<dbReference type="AlphaFoldDB" id="A0A9J6G8S5"/>
<organism evidence="3 4">
    <name type="scientific">Haemaphysalis longicornis</name>
    <name type="common">Bush tick</name>
    <dbReference type="NCBI Taxonomy" id="44386"/>
    <lineage>
        <taxon>Eukaryota</taxon>
        <taxon>Metazoa</taxon>
        <taxon>Ecdysozoa</taxon>
        <taxon>Arthropoda</taxon>
        <taxon>Chelicerata</taxon>
        <taxon>Arachnida</taxon>
        <taxon>Acari</taxon>
        <taxon>Parasitiformes</taxon>
        <taxon>Ixodida</taxon>
        <taxon>Ixodoidea</taxon>
        <taxon>Ixodidae</taxon>
        <taxon>Haemaphysalinae</taxon>
        <taxon>Haemaphysalis</taxon>
    </lineage>
</organism>
<evidence type="ECO:0000313" key="3">
    <source>
        <dbReference type="EMBL" id="KAH9371555.1"/>
    </source>
</evidence>
<evidence type="ECO:0000259" key="2">
    <source>
        <dbReference type="PROSITE" id="PS51029"/>
    </source>
</evidence>
<dbReference type="InterPro" id="IPR006578">
    <property type="entry name" value="MADF-dom"/>
</dbReference>
<dbReference type="VEuPathDB" id="VectorBase:HLOH_051690"/>
<dbReference type="EMBL" id="JABSTR010000005">
    <property type="protein sequence ID" value="KAH9371555.1"/>
    <property type="molecule type" value="Genomic_DNA"/>
</dbReference>
<dbReference type="OrthoDB" id="7408914at2759"/>
<evidence type="ECO:0000256" key="1">
    <source>
        <dbReference type="SAM" id="MobiDB-lite"/>
    </source>
</evidence>
<dbReference type="InterPro" id="IPR039353">
    <property type="entry name" value="TF_Adf1"/>
</dbReference>
<reference evidence="3 4" key="1">
    <citation type="journal article" date="2020" name="Cell">
        <title>Large-Scale Comparative Analyses of Tick Genomes Elucidate Their Genetic Diversity and Vector Capacities.</title>
        <authorList>
            <consortium name="Tick Genome and Microbiome Consortium (TIGMIC)"/>
            <person name="Jia N."/>
            <person name="Wang J."/>
            <person name="Shi W."/>
            <person name="Du L."/>
            <person name="Sun Y."/>
            <person name="Zhan W."/>
            <person name="Jiang J.F."/>
            <person name="Wang Q."/>
            <person name="Zhang B."/>
            <person name="Ji P."/>
            <person name="Bell-Sakyi L."/>
            <person name="Cui X.M."/>
            <person name="Yuan T.T."/>
            <person name="Jiang B.G."/>
            <person name="Yang W.F."/>
            <person name="Lam T.T."/>
            <person name="Chang Q.C."/>
            <person name="Ding S.J."/>
            <person name="Wang X.J."/>
            <person name="Zhu J.G."/>
            <person name="Ruan X.D."/>
            <person name="Zhao L."/>
            <person name="Wei J.T."/>
            <person name="Ye R.Z."/>
            <person name="Que T.C."/>
            <person name="Du C.H."/>
            <person name="Zhou Y.H."/>
            <person name="Cheng J.X."/>
            <person name="Dai P.F."/>
            <person name="Guo W.B."/>
            <person name="Han X.H."/>
            <person name="Huang E.J."/>
            <person name="Li L.F."/>
            <person name="Wei W."/>
            <person name="Gao Y.C."/>
            <person name="Liu J.Z."/>
            <person name="Shao H.Z."/>
            <person name="Wang X."/>
            <person name="Wang C.C."/>
            <person name="Yang T.C."/>
            <person name="Huo Q.B."/>
            <person name="Li W."/>
            <person name="Chen H.Y."/>
            <person name="Chen S.E."/>
            <person name="Zhou L.G."/>
            <person name="Ni X.B."/>
            <person name="Tian J.H."/>
            <person name="Sheng Y."/>
            <person name="Liu T."/>
            <person name="Pan Y.S."/>
            <person name="Xia L.Y."/>
            <person name="Li J."/>
            <person name="Zhao F."/>
            <person name="Cao W.C."/>
        </authorList>
    </citation>
    <scope>NUCLEOTIDE SEQUENCE [LARGE SCALE GENOMIC DNA]</scope>
    <source>
        <strain evidence="3">HaeL-2018</strain>
    </source>
</reference>
<dbReference type="PANTHER" id="PTHR12243:SF68">
    <property type="entry name" value="MADF DOMAIN-CONTAINING PROTEIN"/>
    <property type="match status" value="1"/>
</dbReference>
<feature type="domain" description="MADF" evidence="2">
    <location>
        <begin position="22"/>
        <end position="111"/>
    </location>
</feature>
<evidence type="ECO:0000313" key="4">
    <source>
        <dbReference type="Proteomes" id="UP000821853"/>
    </source>
</evidence>
<keyword evidence="4" id="KW-1185">Reference proteome</keyword>
<proteinExistence type="predicted"/>
<comment type="caution">
    <text evidence="3">The sequence shown here is derived from an EMBL/GenBank/DDBJ whole genome shotgun (WGS) entry which is preliminary data.</text>
</comment>
<name>A0A9J6G8S5_HAELO</name>
<gene>
    <name evidence="3" type="ORF">HPB48_011421</name>
</gene>
<feature type="region of interest" description="Disordered" evidence="1">
    <location>
        <begin position="170"/>
        <end position="192"/>
    </location>
</feature>
<dbReference type="SMART" id="SM00595">
    <property type="entry name" value="MADF"/>
    <property type="match status" value="1"/>
</dbReference>
<dbReference type="Proteomes" id="UP000821853">
    <property type="component" value="Chromosome 3"/>
</dbReference>
<dbReference type="PROSITE" id="PS51029">
    <property type="entry name" value="MADF"/>
    <property type="match status" value="1"/>
</dbReference>
<dbReference type="PANTHER" id="PTHR12243">
    <property type="entry name" value="MADF DOMAIN TRANSCRIPTION FACTOR"/>
    <property type="match status" value="1"/>
</dbReference>
<sequence length="192" mass="22138">MDCYAPAVHERTPLWTVDKEARLISLYSQFALLWDHRQEGYYKREQRQHALRAIARGLDNEFEVPRVKDKIKSLRDYFVKELKKEEGMRQSGYVSPWTHFRSWEFLRPVIRATEDGPQVVDLPYLPTPPPCVKNEPNSSTAFDEVSEASGHGIRRAPANSIDVMRMVPENESQSAVDGSSCFVGPRTSQDRR</sequence>
<protein>
    <recommendedName>
        <fullName evidence="2">MADF domain-containing protein</fullName>
    </recommendedName>
</protein>
<accession>A0A9J6G8S5</accession>